<accession>A0ABZ1EZF2</accession>
<feature type="transmembrane region" description="Helical" evidence="1">
    <location>
        <begin position="49"/>
        <end position="70"/>
    </location>
</feature>
<dbReference type="InterPro" id="IPR057702">
    <property type="entry name" value="DUF7942"/>
</dbReference>
<reference evidence="2 3" key="1">
    <citation type="submission" date="2022-10" db="EMBL/GenBank/DDBJ databases">
        <title>The complete genomes of actinobacterial strains from the NBC collection.</title>
        <authorList>
            <person name="Joergensen T.S."/>
            <person name="Alvarez Arevalo M."/>
            <person name="Sterndorff E.B."/>
            <person name="Faurdal D."/>
            <person name="Vuksanovic O."/>
            <person name="Mourched A.-S."/>
            <person name="Charusanti P."/>
            <person name="Shaw S."/>
            <person name="Blin K."/>
            <person name="Weber T."/>
        </authorList>
    </citation>
    <scope>NUCLEOTIDE SEQUENCE [LARGE SCALE GENOMIC DNA]</scope>
    <source>
        <strain evidence="2 3">NBC 01792</strain>
    </source>
</reference>
<protein>
    <submittedName>
        <fullName evidence="2">Uncharacterized protein</fullName>
    </submittedName>
</protein>
<dbReference type="RefSeq" id="WP_326704229.1">
    <property type="nucleotide sequence ID" value="NZ_CP108861.1"/>
</dbReference>
<evidence type="ECO:0000313" key="3">
    <source>
        <dbReference type="Proteomes" id="UP001356428"/>
    </source>
</evidence>
<dbReference type="Pfam" id="PF25637">
    <property type="entry name" value="DUF7942"/>
    <property type="match status" value="1"/>
</dbReference>
<evidence type="ECO:0000313" key="2">
    <source>
        <dbReference type="EMBL" id="WSB09518.1"/>
    </source>
</evidence>
<keyword evidence="1" id="KW-0812">Transmembrane</keyword>
<keyword evidence="3" id="KW-1185">Reference proteome</keyword>
<name>A0ABZ1EZF2_9ACTN</name>
<proteinExistence type="predicted"/>
<keyword evidence="1" id="KW-1133">Transmembrane helix</keyword>
<feature type="transmembrane region" description="Helical" evidence="1">
    <location>
        <begin position="20"/>
        <end position="37"/>
    </location>
</feature>
<feature type="transmembrane region" description="Helical" evidence="1">
    <location>
        <begin position="76"/>
        <end position="96"/>
    </location>
</feature>
<sequence length="114" mass="11714">MAKTARSLPQALRHYLANPLALGYLGVVLAVCLWVAVDTFSAASSGDASFAGVWAILATAPTSLLFTFLFTFAGPVGLIGIPIGAVVQAVALGALYRHVTERRTHGTANGVSSA</sequence>
<keyword evidence="1" id="KW-0472">Membrane</keyword>
<dbReference type="EMBL" id="CP109083">
    <property type="protein sequence ID" value="WSB09518.1"/>
    <property type="molecule type" value="Genomic_DNA"/>
</dbReference>
<gene>
    <name evidence="2" type="ORF">OG849_20930</name>
</gene>
<evidence type="ECO:0000256" key="1">
    <source>
        <dbReference type="SAM" id="Phobius"/>
    </source>
</evidence>
<dbReference type="NCBIfam" id="NF046119">
    <property type="entry name" value="memb_SCO4225"/>
    <property type="match status" value="1"/>
</dbReference>
<dbReference type="Proteomes" id="UP001356428">
    <property type="component" value="Chromosome"/>
</dbReference>
<organism evidence="2 3">
    <name type="scientific">Streptomyces cyaneofuscatus</name>
    <dbReference type="NCBI Taxonomy" id="66883"/>
    <lineage>
        <taxon>Bacteria</taxon>
        <taxon>Bacillati</taxon>
        <taxon>Actinomycetota</taxon>
        <taxon>Actinomycetes</taxon>
        <taxon>Kitasatosporales</taxon>
        <taxon>Streptomycetaceae</taxon>
        <taxon>Streptomyces</taxon>
    </lineage>
</organism>